<keyword evidence="10" id="KW-1185">Reference proteome</keyword>
<name>A0A1D1W1N4_RAMVA</name>
<comment type="similarity">
    <text evidence="2">Belongs to the DeoC/FbaB aldolase family. DeoC type 2 subfamily.</text>
</comment>
<dbReference type="PANTHER" id="PTHR10889">
    <property type="entry name" value="DEOXYRIBOSE-PHOSPHATE ALDOLASE"/>
    <property type="match status" value="1"/>
</dbReference>
<accession>A0A1D1W1N4</accession>
<evidence type="ECO:0000256" key="2">
    <source>
        <dbReference type="ARBA" id="ARBA00009473"/>
    </source>
</evidence>
<keyword evidence="5" id="KW-0704">Schiff base</keyword>
<evidence type="ECO:0000256" key="6">
    <source>
        <dbReference type="ARBA" id="ARBA00031814"/>
    </source>
</evidence>
<dbReference type="SUPFAM" id="SSF51569">
    <property type="entry name" value="Aldolase"/>
    <property type="match status" value="1"/>
</dbReference>
<dbReference type="GO" id="GO:0009264">
    <property type="term" value="P:deoxyribonucleotide catabolic process"/>
    <property type="evidence" value="ECO:0007669"/>
    <property type="project" value="InterPro"/>
</dbReference>
<dbReference type="PANTHER" id="PTHR10889:SF3">
    <property type="entry name" value="DEOXYRIBOSE-PHOSPHATE ALDOLASE"/>
    <property type="match status" value="1"/>
</dbReference>
<dbReference type="NCBIfam" id="TIGR00126">
    <property type="entry name" value="deoC"/>
    <property type="match status" value="1"/>
</dbReference>
<dbReference type="SMART" id="SM01133">
    <property type="entry name" value="DeoC"/>
    <property type="match status" value="1"/>
</dbReference>
<evidence type="ECO:0000256" key="8">
    <source>
        <dbReference type="ARBA" id="ARBA00048791"/>
    </source>
</evidence>
<reference evidence="9 10" key="1">
    <citation type="journal article" date="2016" name="Nat. Commun.">
        <title>Extremotolerant tardigrade genome and improved radiotolerance of human cultured cells by tardigrade-unique protein.</title>
        <authorList>
            <person name="Hashimoto T."/>
            <person name="Horikawa D.D."/>
            <person name="Saito Y."/>
            <person name="Kuwahara H."/>
            <person name="Kozuka-Hata H."/>
            <person name="Shin-I T."/>
            <person name="Minakuchi Y."/>
            <person name="Ohishi K."/>
            <person name="Motoyama A."/>
            <person name="Aizu T."/>
            <person name="Enomoto A."/>
            <person name="Kondo K."/>
            <person name="Tanaka S."/>
            <person name="Hara Y."/>
            <person name="Koshikawa S."/>
            <person name="Sagara H."/>
            <person name="Miura T."/>
            <person name="Yokobori S."/>
            <person name="Miyagawa K."/>
            <person name="Suzuki Y."/>
            <person name="Kubo T."/>
            <person name="Oyama M."/>
            <person name="Kohara Y."/>
            <person name="Fujiyama A."/>
            <person name="Arakawa K."/>
            <person name="Katayama T."/>
            <person name="Toyoda A."/>
            <person name="Kunieda T."/>
        </authorList>
    </citation>
    <scope>NUCLEOTIDE SEQUENCE [LARGE SCALE GENOMIC DNA]</scope>
    <source>
        <strain evidence="9 10">YOKOZUNA-1</strain>
    </source>
</reference>
<evidence type="ECO:0000256" key="3">
    <source>
        <dbReference type="ARBA" id="ARBA00012515"/>
    </source>
</evidence>
<dbReference type="AlphaFoldDB" id="A0A1D1W1N4"/>
<evidence type="ECO:0000313" key="10">
    <source>
        <dbReference type="Proteomes" id="UP000186922"/>
    </source>
</evidence>
<dbReference type="CDD" id="cd00959">
    <property type="entry name" value="DeoC"/>
    <property type="match status" value="1"/>
</dbReference>
<dbReference type="STRING" id="947166.A0A1D1W1N4"/>
<comment type="caution">
    <text evidence="9">The sequence shown here is derived from an EMBL/GenBank/DDBJ whole genome shotgun (WGS) entry which is preliminary data.</text>
</comment>
<dbReference type="Proteomes" id="UP000186922">
    <property type="component" value="Unassembled WGS sequence"/>
</dbReference>
<comment type="catalytic activity">
    <reaction evidence="8">
        <text>2-deoxy-D-ribose 5-phosphate = D-glyceraldehyde 3-phosphate + acetaldehyde</text>
        <dbReference type="Rhea" id="RHEA:12821"/>
        <dbReference type="ChEBI" id="CHEBI:15343"/>
        <dbReference type="ChEBI" id="CHEBI:59776"/>
        <dbReference type="ChEBI" id="CHEBI:62877"/>
        <dbReference type="EC" id="4.1.2.4"/>
    </reaction>
</comment>
<proteinExistence type="inferred from homology"/>
<dbReference type="InterPro" id="IPR013785">
    <property type="entry name" value="Aldolase_TIM"/>
</dbReference>
<dbReference type="GO" id="GO:0016052">
    <property type="term" value="P:carbohydrate catabolic process"/>
    <property type="evidence" value="ECO:0007669"/>
    <property type="project" value="TreeGrafter"/>
</dbReference>
<dbReference type="InterPro" id="IPR002915">
    <property type="entry name" value="DeoC/FbaB/LacD_aldolase"/>
</dbReference>
<dbReference type="Pfam" id="PF01791">
    <property type="entry name" value="DeoC"/>
    <property type="match status" value="1"/>
</dbReference>
<dbReference type="UniPathway" id="UPA00002">
    <property type="reaction ID" value="UER00468"/>
</dbReference>
<protein>
    <recommendedName>
        <fullName evidence="3">deoxyribose-phosphate aldolase</fullName>
        <ecNumber evidence="3">4.1.2.4</ecNumber>
    </recommendedName>
    <alternativeName>
        <fullName evidence="7">2-deoxy-D-ribose 5-phosphate aldolase</fullName>
    </alternativeName>
    <alternativeName>
        <fullName evidence="6">Phosphodeoxyriboaldolase</fullName>
    </alternativeName>
</protein>
<dbReference type="EC" id="4.1.2.4" evidence="3"/>
<dbReference type="Gene3D" id="3.20.20.70">
    <property type="entry name" value="Aldolase class I"/>
    <property type="match status" value="1"/>
</dbReference>
<organism evidence="9 10">
    <name type="scientific">Ramazzottius varieornatus</name>
    <name type="common">Water bear</name>
    <name type="synonym">Tardigrade</name>
    <dbReference type="NCBI Taxonomy" id="947166"/>
    <lineage>
        <taxon>Eukaryota</taxon>
        <taxon>Metazoa</taxon>
        <taxon>Ecdysozoa</taxon>
        <taxon>Tardigrada</taxon>
        <taxon>Eutardigrada</taxon>
        <taxon>Parachela</taxon>
        <taxon>Hypsibioidea</taxon>
        <taxon>Ramazzottiidae</taxon>
        <taxon>Ramazzottius</taxon>
    </lineage>
</organism>
<comment type="pathway">
    <text evidence="1">Carbohydrate degradation; 2-deoxy-D-ribose 1-phosphate degradation; D-glyceraldehyde 3-phosphate and acetaldehyde from 2-deoxy-alpha-D-ribose 1-phosphate: step 2/2.</text>
</comment>
<keyword evidence="4" id="KW-0456">Lyase</keyword>
<dbReference type="InterPro" id="IPR011343">
    <property type="entry name" value="DeoC"/>
</dbReference>
<evidence type="ECO:0000256" key="1">
    <source>
        <dbReference type="ARBA" id="ARBA00004816"/>
    </source>
</evidence>
<gene>
    <name evidence="9" type="primary">RvY_16060-1</name>
    <name evidence="9" type="synonym">RvY_16060.1</name>
    <name evidence="9" type="ORF">RvY_16060</name>
</gene>
<dbReference type="EMBL" id="BDGG01000013">
    <property type="protein sequence ID" value="GAV06018.1"/>
    <property type="molecule type" value="Genomic_DNA"/>
</dbReference>
<evidence type="ECO:0000256" key="4">
    <source>
        <dbReference type="ARBA" id="ARBA00023239"/>
    </source>
</evidence>
<evidence type="ECO:0000256" key="5">
    <source>
        <dbReference type="ARBA" id="ARBA00023270"/>
    </source>
</evidence>
<dbReference type="GO" id="GO:0005737">
    <property type="term" value="C:cytoplasm"/>
    <property type="evidence" value="ECO:0007669"/>
    <property type="project" value="InterPro"/>
</dbReference>
<evidence type="ECO:0000256" key="7">
    <source>
        <dbReference type="ARBA" id="ARBA00032755"/>
    </source>
</evidence>
<evidence type="ECO:0000313" key="9">
    <source>
        <dbReference type="EMBL" id="GAV06018.1"/>
    </source>
</evidence>
<dbReference type="OrthoDB" id="70823at2759"/>
<dbReference type="GO" id="GO:0046386">
    <property type="term" value="P:deoxyribose phosphate catabolic process"/>
    <property type="evidence" value="ECO:0007669"/>
    <property type="project" value="UniProtKB-UniPathway"/>
</dbReference>
<dbReference type="GO" id="GO:0004139">
    <property type="term" value="F:deoxyribose-phosphate aldolase activity"/>
    <property type="evidence" value="ECO:0007669"/>
    <property type="project" value="UniProtKB-EC"/>
</dbReference>
<sequence>MTDKRDRANFFADTFVPNHGTDLDLEWVNSTRCNYGAVQRNVESIVSRRALSKQHQVIWLLRAVSCIDLTTLSGDDTPTNVSRICHKAKHPIQEKYLKQLGLDDGDIQTGAVCVYPARVAECAAVLSRIPGKAPLPIAAVATGFPSGQYSLSTRLQEIEQAVKDGALEIDVVINRTLALQNKWTEMYQEIRAMKKACGEAHMKTILAVGELGSASNIHKASLVAMMAGSDFIKTSTGKEAVNAILPIGLIMARAIQEYWLRTGFTVGFKPAGGIRNASQATQWLTLMQETLGPLWTHNNLFRIGASALLTDIEKELHFNLTGTYATDDMFPMA</sequence>